<dbReference type="SMART" id="SM00091">
    <property type="entry name" value="PAS"/>
    <property type="match status" value="1"/>
</dbReference>
<dbReference type="NCBIfam" id="TIGR00229">
    <property type="entry name" value="sensory_box"/>
    <property type="match status" value="1"/>
</dbReference>
<dbReference type="PROSITE" id="PS50113">
    <property type="entry name" value="PAC"/>
    <property type="match status" value="1"/>
</dbReference>
<evidence type="ECO:0000256" key="3">
    <source>
        <dbReference type="ARBA" id="ARBA00022553"/>
    </source>
</evidence>
<dbReference type="SUPFAM" id="SSF55785">
    <property type="entry name" value="PYP-like sensor domain (PAS domain)"/>
    <property type="match status" value="1"/>
</dbReference>
<dbReference type="InterPro" id="IPR000700">
    <property type="entry name" value="PAS-assoc_C"/>
</dbReference>
<evidence type="ECO:0000256" key="7">
    <source>
        <dbReference type="ARBA" id="ARBA00022840"/>
    </source>
</evidence>
<dbReference type="InterPro" id="IPR003661">
    <property type="entry name" value="HisK_dim/P_dom"/>
</dbReference>
<evidence type="ECO:0000259" key="10">
    <source>
        <dbReference type="PROSITE" id="PS50109"/>
    </source>
</evidence>
<evidence type="ECO:0000256" key="6">
    <source>
        <dbReference type="ARBA" id="ARBA00022777"/>
    </source>
</evidence>
<dbReference type="InterPro" id="IPR005467">
    <property type="entry name" value="His_kinase_dom"/>
</dbReference>
<organism evidence="13 14">
    <name type="scientific">Sedimenticola selenatireducens</name>
    <dbReference type="NCBI Taxonomy" id="191960"/>
    <lineage>
        <taxon>Bacteria</taxon>
        <taxon>Pseudomonadati</taxon>
        <taxon>Pseudomonadota</taxon>
        <taxon>Gammaproteobacteria</taxon>
        <taxon>Chromatiales</taxon>
        <taxon>Sedimenticolaceae</taxon>
        <taxon>Sedimenticola</taxon>
    </lineage>
</organism>
<dbReference type="GO" id="GO:0005524">
    <property type="term" value="F:ATP binding"/>
    <property type="evidence" value="ECO:0007669"/>
    <property type="project" value="UniProtKB-KW"/>
</dbReference>
<dbReference type="PROSITE" id="PS50112">
    <property type="entry name" value="PAS"/>
    <property type="match status" value="1"/>
</dbReference>
<dbReference type="PANTHER" id="PTHR43065">
    <property type="entry name" value="SENSOR HISTIDINE KINASE"/>
    <property type="match status" value="1"/>
</dbReference>
<dbReference type="AlphaFoldDB" id="A0A558DPW5"/>
<dbReference type="InterPro" id="IPR036890">
    <property type="entry name" value="HATPase_C_sf"/>
</dbReference>
<evidence type="ECO:0000259" key="12">
    <source>
        <dbReference type="PROSITE" id="PS50113"/>
    </source>
</evidence>
<dbReference type="InterPro" id="IPR004358">
    <property type="entry name" value="Sig_transdc_His_kin-like_C"/>
</dbReference>
<keyword evidence="3" id="KW-0597">Phosphoprotein</keyword>
<dbReference type="PROSITE" id="PS50109">
    <property type="entry name" value="HIS_KIN"/>
    <property type="match status" value="1"/>
</dbReference>
<dbReference type="CDD" id="cd00130">
    <property type="entry name" value="PAS"/>
    <property type="match status" value="1"/>
</dbReference>
<dbReference type="Pfam" id="PF00512">
    <property type="entry name" value="HisKA"/>
    <property type="match status" value="1"/>
</dbReference>
<sequence>MDVSHHEYDGLIKNIKELKEKLQATEEHLKVLSDVSLDWFWATDDKMRFTEVSGRYFEITGVPANDVIGKTRFDLVPEKEQNRRPELWKKHLEDLQNRRPFRNFEYGIQGIHSLTRYVRINGKPVFSSQGDFLGYVGTGTDETERIETQIALEQTKVELLQSEKLASIGQLAAGAAHEINTPIGFIKLNLQALDEYTTDLLRLIEKQQEILKDNKLSLNPKLVALEQEVELDYIKEDLPSLIQQSNEGINKISYIINQLREHSSSDDEQYSMVDINQILKHSISEITPACTEKNIKVCWELTELPLMKGLAHQLEQLFINLLKNAEQSITDNGIINIATRIKHADTVIQVEIHDNGKGMDADVARRIYDPFFTTKEVGEGSGLGLSMAQGIIQSHQGSISVESEPGVGTVFRLEIPYT</sequence>
<dbReference type="InterPro" id="IPR036097">
    <property type="entry name" value="HisK_dim/P_sf"/>
</dbReference>
<dbReference type="SUPFAM" id="SSF55874">
    <property type="entry name" value="ATPase domain of HSP90 chaperone/DNA topoisomerase II/histidine kinase"/>
    <property type="match status" value="1"/>
</dbReference>
<accession>A0A558DPW5</accession>
<dbReference type="SUPFAM" id="SSF47384">
    <property type="entry name" value="Homodimeric domain of signal transducing histidine kinase"/>
    <property type="match status" value="1"/>
</dbReference>
<evidence type="ECO:0000256" key="8">
    <source>
        <dbReference type="ARBA" id="ARBA00023012"/>
    </source>
</evidence>
<dbReference type="Proteomes" id="UP000316649">
    <property type="component" value="Unassembled WGS sequence"/>
</dbReference>
<evidence type="ECO:0000313" key="14">
    <source>
        <dbReference type="Proteomes" id="UP000316649"/>
    </source>
</evidence>
<evidence type="ECO:0000256" key="9">
    <source>
        <dbReference type="SAM" id="Coils"/>
    </source>
</evidence>
<dbReference type="EC" id="2.7.13.3" evidence="2"/>
<keyword evidence="7" id="KW-0067">ATP-binding</keyword>
<dbReference type="GO" id="GO:0006355">
    <property type="term" value="P:regulation of DNA-templated transcription"/>
    <property type="evidence" value="ECO:0007669"/>
    <property type="project" value="InterPro"/>
</dbReference>
<gene>
    <name evidence="13" type="ORF">FHP88_16435</name>
</gene>
<dbReference type="Gene3D" id="1.10.287.130">
    <property type="match status" value="1"/>
</dbReference>
<feature type="coiled-coil region" evidence="9">
    <location>
        <begin position="8"/>
        <end position="35"/>
    </location>
</feature>
<dbReference type="InterPro" id="IPR035965">
    <property type="entry name" value="PAS-like_dom_sf"/>
</dbReference>
<keyword evidence="9" id="KW-0175">Coiled coil</keyword>
<keyword evidence="14" id="KW-1185">Reference proteome</keyword>
<evidence type="ECO:0000259" key="11">
    <source>
        <dbReference type="PROSITE" id="PS50112"/>
    </source>
</evidence>
<feature type="domain" description="PAS" evidence="11">
    <location>
        <begin position="25"/>
        <end position="95"/>
    </location>
</feature>
<comment type="catalytic activity">
    <reaction evidence="1">
        <text>ATP + protein L-histidine = ADP + protein N-phospho-L-histidine.</text>
        <dbReference type="EC" id="2.7.13.3"/>
    </reaction>
</comment>
<protein>
    <recommendedName>
        <fullName evidence="2">histidine kinase</fullName>
        <ecNumber evidence="2">2.7.13.3</ecNumber>
    </recommendedName>
</protein>
<dbReference type="CDD" id="cd00082">
    <property type="entry name" value="HisKA"/>
    <property type="match status" value="1"/>
</dbReference>
<dbReference type="Pfam" id="PF00989">
    <property type="entry name" value="PAS"/>
    <property type="match status" value="1"/>
</dbReference>
<evidence type="ECO:0000256" key="2">
    <source>
        <dbReference type="ARBA" id="ARBA00012438"/>
    </source>
</evidence>
<evidence type="ECO:0000256" key="1">
    <source>
        <dbReference type="ARBA" id="ARBA00000085"/>
    </source>
</evidence>
<name>A0A558DPW5_9GAMM</name>
<comment type="caution">
    <text evidence="13">The sequence shown here is derived from an EMBL/GenBank/DDBJ whole genome shotgun (WGS) entry which is preliminary data.</text>
</comment>
<evidence type="ECO:0000256" key="4">
    <source>
        <dbReference type="ARBA" id="ARBA00022679"/>
    </source>
</evidence>
<evidence type="ECO:0000313" key="13">
    <source>
        <dbReference type="EMBL" id="TVO70473.1"/>
    </source>
</evidence>
<dbReference type="RefSeq" id="WP_144360188.1">
    <property type="nucleotide sequence ID" value="NZ_VMNH01000024.1"/>
</dbReference>
<feature type="domain" description="Histidine kinase" evidence="10">
    <location>
        <begin position="174"/>
        <end position="418"/>
    </location>
</feature>
<keyword evidence="5" id="KW-0547">Nucleotide-binding</keyword>
<dbReference type="Gene3D" id="3.30.450.20">
    <property type="entry name" value="PAS domain"/>
    <property type="match status" value="1"/>
</dbReference>
<dbReference type="SMART" id="SM00387">
    <property type="entry name" value="HATPase_c"/>
    <property type="match status" value="1"/>
</dbReference>
<dbReference type="Gene3D" id="3.30.565.10">
    <property type="entry name" value="Histidine kinase-like ATPase, C-terminal domain"/>
    <property type="match status" value="1"/>
</dbReference>
<dbReference type="InterPro" id="IPR000014">
    <property type="entry name" value="PAS"/>
</dbReference>
<dbReference type="GO" id="GO:0000155">
    <property type="term" value="F:phosphorelay sensor kinase activity"/>
    <property type="evidence" value="ECO:0007669"/>
    <property type="project" value="InterPro"/>
</dbReference>
<dbReference type="InterPro" id="IPR013767">
    <property type="entry name" value="PAS_fold"/>
</dbReference>
<proteinExistence type="predicted"/>
<dbReference type="OrthoDB" id="1931120at2"/>
<dbReference type="PANTHER" id="PTHR43065:SF50">
    <property type="entry name" value="HISTIDINE KINASE"/>
    <property type="match status" value="1"/>
</dbReference>
<dbReference type="Pfam" id="PF02518">
    <property type="entry name" value="HATPase_c"/>
    <property type="match status" value="1"/>
</dbReference>
<keyword evidence="4" id="KW-0808">Transferase</keyword>
<feature type="domain" description="PAC" evidence="12">
    <location>
        <begin position="102"/>
        <end position="154"/>
    </location>
</feature>
<keyword evidence="6" id="KW-0418">Kinase</keyword>
<reference evidence="13 14" key="1">
    <citation type="submission" date="2019-07" db="EMBL/GenBank/DDBJ databases">
        <title>The pathways for chlorine oxyanion respiration interact through the shared metabolite chlorate.</title>
        <authorList>
            <person name="Barnum T.P."/>
            <person name="Cheng Y."/>
            <person name="Hill K.A."/>
            <person name="Lucas L.N."/>
            <person name="Carlson H.K."/>
            <person name="Coates J.D."/>
        </authorList>
    </citation>
    <scope>NUCLEOTIDE SEQUENCE [LARGE SCALE GENOMIC DNA]</scope>
    <source>
        <strain evidence="13 14">BK-1</strain>
    </source>
</reference>
<dbReference type="PRINTS" id="PR00344">
    <property type="entry name" value="BCTRLSENSOR"/>
</dbReference>
<evidence type="ECO:0000256" key="5">
    <source>
        <dbReference type="ARBA" id="ARBA00022741"/>
    </source>
</evidence>
<keyword evidence="8" id="KW-0902">Two-component regulatory system</keyword>
<dbReference type="InterPro" id="IPR003594">
    <property type="entry name" value="HATPase_dom"/>
</dbReference>
<dbReference type="EMBL" id="VMNH01000024">
    <property type="protein sequence ID" value="TVO70473.1"/>
    <property type="molecule type" value="Genomic_DNA"/>
</dbReference>